<protein>
    <recommendedName>
        <fullName evidence="3">Lactonase, 7-bladed beta-propeller</fullName>
    </recommendedName>
</protein>
<gene>
    <name evidence="1" type="ORF">SAMN05421853_11323</name>
</gene>
<organism evidence="1 2">
    <name type="scientific">Roseivivax halotolerans</name>
    <dbReference type="NCBI Taxonomy" id="93684"/>
    <lineage>
        <taxon>Bacteria</taxon>
        <taxon>Pseudomonadati</taxon>
        <taxon>Pseudomonadota</taxon>
        <taxon>Alphaproteobacteria</taxon>
        <taxon>Rhodobacterales</taxon>
        <taxon>Roseobacteraceae</taxon>
        <taxon>Roseivivax</taxon>
    </lineage>
</organism>
<sequence>MRSVRWVATGLAAVIAGLAAAVGLWNVIDRAPPIAEPRAEADGLNLSRLLVLVDGDMAATAYADGRLHPIEGAQDLLVILDEPNNPQSERRTVPASNTVMGWPGAMTADPSGRFAYVIEGRTPPQPGTDRMASVHDEMPVGTLLTTVDLDSGAVVSSVPVCRRPNSIDIAPTGGWLLIACGDPDAELAVAPLEGGQPRTVRSFDLDLPDIAARPDIDDGLTYAMIHPTGAAAGYVLSNLGVGLVRFTLGDDGVPIAADAEAPVEEGDWLTVGRWTRAGDHFLVADVKWGPTPLGAVFVGDGQIHSFALSPDDDTRGIVSSATVSKSPEAFEMNRAGDRLIAVNMERTYLPGGALALVPGRTGSSLSLLSVDDATGVVATLGDPVGFRGVLPEDVVFDADGDRLAVVVYQDHDGPRSDGWVEIFAIDGDDIVPTGRRIPMPRGAHDLYTLD</sequence>
<evidence type="ECO:0008006" key="3">
    <source>
        <dbReference type="Google" id="ProtNLM"/>
    </source>
</evidence>
<dbReference type="InterPro" id="IPR015943">
    <property type="entry name" value="WD40/YVTN_repeat-like_dom_sf"/>
</dbReference>
<dbReference type="AlphaFoldDB" id="A0A1I5ZXX5"/>
<dbReference type="Proteomes" id="UP000243106">
    <property type="component" value="Unassembled WGS sequence"/>
</dbReference>
<proteinExistence type="predicted"/>
<evidence type="ECO:0000313" key="1">
    <source>
        <dbReference type="EMBL" id="SFQ61288.1"/>
    </source>
</evidence>
<dbReference type="SUPFAM" id="SSF50974">
    <property type="entry name" value="Nitrous oxide reductase, N-terminal domain"/>
    <property type="match status" value="1"/>
</dbReference>
<accession>A0A1I5ZXX5</accession>
<evidence type="ECO:0000313" key="2">
    <source>
        <dbReference type="Proteomes" id="UP000243106"/>
    </source>
</evidence>
<reference evidence="2" key="1">
    <citation type="submission" date="2016-10" db="EMBL/GenBank/DDBJ databases">
        <authorList>
            <person name="Varghese N."/>
            <person name="Submissions S."/>
        </authorList>
    </citation>
    <scope>NUCLEOTIDE SEQUENCE [LARGE SCALE GENOMIC DNA]</scope>
    <source>
        <strain evidence="2">JCM 10271</strain>
    </source>
</reference>
<dbReference type="Gene3D" id="2.130.10.10">
    <property type="entry name" value="YVTN repeat-like/Quinoprotein amine dehydrogenase"/>
    <property type="match status" value="1"/>
</dbReference>
<dbReference type="RefSeq" id="WP_093014387.1">
    <property type="nucleotide sequence ID" value="NZ_FOXV01000013.1"/>
</dbReference>
<dbReference type="STRING" id="93684.SAMN05421853_11323"/>
<dbReference type="EMBL" id="FOXV01000013">
    <property type="protein sequence ID" value="SFQ61288.1"/>
    <property type="molecule type" value="Genomic_DNA"/>
</dbReference>
<dbReference type="InterPro" id="IPR011045">
    <property type="entry name" value="N2O_reductase_N"/>
</dbReference>
<name>A0A1I5ZXX5_9RHOB</name>
<keyword evidence="2" id="KW-1185">Reference proteome</keyword>